<feature type="chain" id="PRO_5009105438" description="Alpha/beta hydrolase family protein" evidence="2">
    <location>
        <begin position="20"/>
        <end position="480"/>
    </location>
</feature>
<reference evidence="3 4" key="1">
    <citation type="submission" date="2016-06" db="EMBL/GenBank/DDBJ databases">
        <title>Three novel species with peptidoglycan cell walls form the new genus Lacunisphaera gen. nov. in the family Opitutaceae of the verrucomicrobial subdivision 4.</title>
        <authorList>
            <person name="Rast P."/>
            <person name="Gloeckner I."/>
            <person name="Jogler M."/>
            <person name="Boedeker C."/>
            <person name="Jeske O."/>
            <person name="Wiegand S."/>
            <person name="Reinhardt R."/>
            <person name="Schumann P."/>
            <person name="Rohde M."/>
            <person name="Spring S."/>
            <person name="Gloeckner F.O."/>
            <person name="Jogler C."/>
        </authorList>
    </citation>
    <scope>NUCLEOTIDE SEQUENCE [LARGE SCALE GENOMIC DNA]</scope>
    <source>
        <strain evidence="3 4">IG16b</strain>
    </source>
</reference>
<dbReference type="SUPFAM" id="SSF53474">
    <property type="entry name" value="alpha/beta-Hydrolases"/>
    <property type="match status" value="1"/>
</dbReference>
<feature type="region of interest" description="Disordered" evidence="1">
    <location>
        <begin position="270"/>
        <end position="291"/>
    </location>
</feature>
<dbReference type="InterPro" id="IPR029058">
    <property type="entry name" value="AB_hydrolase_fold"/>
</dbReference>
<keyword evidence="2" id="KW-0732">Signal</keyword>
<evidence type="ECO:0000313" key="4">
    <source>
        <dbReference type="Proteomes" id="UP000095228"/>
    </source>
</evidence>
<dbReference type="Proteomes" id="UP000095228">
    <property type="component" value="Chromosome"/>
</dbReference>
<dbReference type="AlphaFoldDB" id="A0A1D8AXV1"/>
<organism evidence="3 4">
    <name type="scientific">Lacunisphaera limnophila</name>
    <dbReference type="NCBI Taxonomy" id="1838286"/>
    <lineage>
        <taxon>Bacteria</taxon>
        <taxon>Pseudomonadati</taxon>
        <taxon>Verrucomicrobiota</taxon>
        <taxon>Opitutia</taxon>
        <taxon>Opitutales</taxon>
        <taxon>Opitutaceae</taxon>
        <taxon>Lacunisphaera</taxon>
    </lineage>
</organism>
<gene>
    <name evidence="3" type="ORF">Verru16b_02802</name>
</gene>
<accession>A0A1D8AXV1</accession>
<sequence>MKSLFSVLTLALAAGPALADYSGGKIASLLDQPTSYVMLSETDFRALDMGVLPDGGKTVTDLALAAPGGAFDPRDLAKVDPKILGYKADWFVERYTRYNLPWDIGGLRLTSNDPEAKNKPWVLILNGGAANIYEFFIDLKNRPGWGQFLAQKLNVLIVSIPGNFKYGGWAEPIATRKPAFLLDRDLTDDEELVYNSVFTFQVILQGLKQLVVNHTTGDLLIVGHSTGGELPALAETDPELKARLKGRYLGWGSGGPVSLKAVVSAQKAANPDYKAPPTLTGGGGGEGGERKWTEPGPFWMNVMARRTPTVYARTYSRWLNPLYETGDSVFTIATKWLDAEGRRRANFKQPLQDLEHSDNFDMKGEVEVAIERALAKTGNPWKINVEDVQKDLCSTSFAPTTGYNTMVWCVAKLDGHWNALYPGQGGDVTLAKEYLRRNPTAKVRVIGWDLNMTHYGHVELPEQLAAGVVDVVDWMMKQGS</sequence>
<evidence type="ECO:0000256" key="2">
    <source>
        <dbReference type="SAM" id="SignalP"/>
    </source>
</evidence>
<protein>
    <recommendedName>
        <fullName evidence="5">Alpha/beta hydrolase family protein</fullName>
    </recommendedName>
</protein>
<feature type="signal peptide" evidence="2">
    <location>
        <begin position="1"/>
        <end position="19"/>
    </location>
</feature>
<keyword evidence="4" id="KW-1185">Reference proteome</keyword>
<dbReference type="KEGG" id="obg:Verru16b_02802"/>
<evidence type="ECO:0000313" key="3">
    <source>
        <dbReference type="EMBL" id="AOS45715.1"/>
    </source>
</evidence>
<dbReference type="STRING" id="1838286.Verru16b_02802"/>
<dbReference type="RefSeq" id="WP_069962834.1">
    <property type="nucleotide sequence ID" value="NZ_CP016094.1"/>
</dbReference>
<dbReference type="EMBL" id="CP016094">
    <property type="protein sequence ID" value="AOS45715.1"/>
    <property type="molecule type" value="Genomic_DNA"/>
</dbReference>
<proteinExistence type="predicted"/>
<dbReference type="OrthoDB" id="9558252at2"/>
<evidence type="ECO:0000256" key="1">
    <source>
        <dbReference type="SAM" id="MobiDB-lite"/>
    </source>
</evidence>
<evidence type="ECO:0008006" key="5">
    <source>
        <dbReference type="Google" id="ProtNLM"/>
    </source>
</evidence>
<name>A0A1D8AXV1_9BACT</name>